<dbReference type="AlphaFoldDB" id="A0A0A9BCH7"/>
<proteinExistence type="predicted"/>
<protein>
    <submittedName>
        <fullName evidence="1">Uncharacterized protein</fullName>
    </submittedName>
</protein>
<reference evidence="1" key="1">
    <citation type="submission" date="2014-09" db="EMBL/GenBank/DDBJ databases">
        <authorList>
            <person name="Magalhaes I.L.F."/>
            <person name="Oliveira U."/>
            <person name="Santos F.R."/>
            <person name="Vidigal T.H.D.A."/>
            <person name="Brescovit A.D."/>
            <person name="Santos A.J."/>
        </authorList>
    </citation>
    <scope>NUCLEOTIDE SEQUENCE</scope>
    <source>
        <tissue evidence="1">Shoot tissue taken approximately 20 cm above the soil surface</tissue>
    </source>
</reference>
<dbReference type="EMBL" id="GBRH01236864">
    <property type="protein sequence ID" value="JAD61031.1"/>
    <property type="molecule type" value="Transcribed_RNA"/>
</dbReference>
<organism evidence="1">
    <name type="scientific">Arundo donax</name>
    <name type="common">Giant reed</name>
    <name type="synonym">Donax arundinaceus</name>
    <dbReference type="NCBI Taxonomy" id="35708"/>
    <lineage>
        <taxon>Eukaryota</taxon>
        <taxon>Viridiplantae</taxon>
        <taxon>Streptophyta</taxon>
        <taxon>Embryophyta</taxon>
        <taxon>Tracheophyta</taxon>
        <taxon>Spermatophyta</taxon>
        <taxon>Magnoliopsida</taxon>
        <taxon>Liliopsida</taxon>
        <taxon>Poales</taxon>
        <taxon>Poaceae</taxon>
        <taxon>PACMAD clade</taxon>
        <taxon>Arundinoideae</taxon>
        <taxon>Arundineae</taxon>
        <taxon>Arundo</taxon>
    </lineage>
</organism>
<reference evidence="1" key="2">
    <citation type="journal article" date="2015" name="Data Brief">
        <title>Shoot transcriptome of the giant reed, Arundo donax.</title>
        <authorList>
            <person name="Barrero R.A."/>
            <person name="Guerrero F.D."/>
            <person name="Moolhuijzen P."/>
            <person name="Goolsby J.A."/>
            <person name="Tidwell J."/>
            <person name="Bellgard S.E."/>
            <person name="Bellgard M.I."/>
        </authorList>
    </citation>
    <scope>NUCLEOTIDE SEQUENCE</scope>
    <source>
        <tissue evidence="1">Shoot tissue taken approximately 20 cm above the soil surface</tissue>
    </source>
</reference>
<name>A0A0A9BCH7_ARUDO</name>
<accession>A0A0A9BCH7</accession>
<evidence type="ECO:0000313" key="1">
    <source>
        <dbReference type="EMBL" id="JAD61031.1"/>
    </source>
</evidence>
<sequence>MGNDGERRRRPLSSSWPREVTAGAILLVAVSYDG</sequence>